<feature type="compositionally biased region" description="Basic and acidic residues" evidence="2">
    <location>
        <begin position="211"/>
        <end position="228"/>
    </location>
</feature>
<evidence type="ECO:0000259" key="4">
    <source>
        <dbReference type="Pfam" id="PF03816"/>
    </source>
</evidence>
<feature type="compositionally biased region" description="Acidic residues" evidence="2">
    <location>
        <begin position="229"/>
        <end position="242"/>
    </location>
</feature>
<evidence type="ECO:0000313" key="6">
    <source>
        <dbReference type="Proteomes" id="UP000244089"/>
    </source>
</evidence>
<evidence type="ECO:0000256" key="3">
    <source>
        <dbReference type="SAM" id="Phobius"/>
    </source>
</evidence>
<dbReference type="Pfam" id="PF03816">
    <property type="entry name" value="LytR_cpsA_psr"/>
    <property type="match status" value="1"/>
</dbReference>
<comment type="caution">
    <text evidence="5">The sequence shown here is derived from an EMBL/GenBank/DDBJ whole genome shotgun (WGS) entry which is preliminary data.</text>
</comment>
<keyword evidence="3" id="KW-1133">Transmembrane helix</keyword>
<dbReference type="Gene3D" id="3.40.630.190">
    <property type="entry name" value="LCP protein"/>
    <property type="match status" value="1"/>
</dbReference>
<feature type="compositionally biased region" description="Basic and acidic residues" evidence="2">
    <location>
        <begin position="311"/>
        <end position="331"/>
    </location>
</feature>
<evidence type="ECO:0000313" key="5">
    <source>
        <dbReference type="EMBL" id="PTV93705.1"/>
    </source>
</evidence>
<name>A0A2T5RGF0_9FIRM</name>
<evidence type="ECO:0000256" key="1">
    <source>
        <dbReference type="ARBA" id="ARBA00006068"/>
    </source>
</evidence>
<feature type="domain" description="Cell envelope-related transcriptional attenuator" evidence="4">
    <location>
        <begin position="383"/>
        <end position="514"/>
    </location>
</feature>
<feature type="compositionally biased region" description="Acidic residues" evidence="2">
    <location>
        <begin position="297"/>
        <end position="310"/>
    </location>
</feature>
<dbReference type="RefSeq" id="WP_258222552.1">
    <property type="nucleotide sequence ID" value="NZ_QAXS01000037.1"/>
</dbReference>
<dbReference type="EMBL" id="QAXS01000037">
    <property type="protein sequence ID" value="PTV93705.1"/>
    <property type="molecule type" value="Genomic_DNA"/>
</dbReference>
<feature type="compositionally biased region" description="Acidic residues" evidence="2">
    <location>
        <begin position="161"/>
        <end position="177"/>
    </location>
</feature>
<feature type="region of interest" description="Disordered" evidence="2">
    <location>
        <begin position="50"/>
        <end position="338"/>
    </location>
</feature>
<dbReference type="AlphaFoldDB" id="A0A2T5RGF0"/>
<feature type="compositionally biased region" description="Polar residues" evidence="2">
    <location>
        <begin position="248"/>
        <end position="268"/>
    </location>
</feature>
<feature type="compositionally biased region" description="Basic and acidic residues" evidence="2">
    <location>
        <begin position="98"/>
        <end position="113"/>
    </location>
</feature>
<organism evidence="5 6">
    <name type="scientific">Halanaerobium saccharolyticum</name>
    <dbReference type="NCBI Taxonomy" id="43595"/>
    <lineage>
        <taxon>Bacteria</taxon>
        <taxon>Bacillati</taxon>
        <taxon>Bacillota</taxon>
        <taxon>Clostridia</taxon>
        <taxon>Halanaerobiales</taxon>
        <taxon>Halanaerobiaceae</taxon>
        <taxon>Halanaerobium</taxon>
    </lineage>
</organism>
<evidence type="ECO:0000256" key="2">
    <source>
        <dbReference type="SAM" id="MobiDB-lite"/>
    </source>
</evidence>
<reference evidence="5 6" key="1">
    <citation type="submission" date="2018-04" db="EMBL/GenBank/DDBJ databases">
        <title>Subsurface microbial communities from deep shales in Ohio and West Virginia, USA.</title>
        <authorList>
            <person name="Wrighton K."/>
        </authorList>
    </citation>
    <scope>NUCLEOTIDE SEQUENCE [LARGE SCALE GENOMIC DNA]</scope>
    <source>
        <strain evidence="5 6">WC1</strain>
    </source>
</reference>
<dbReference type="InterPro" id="IPR050922">
    <property type="entry name" value="LytR/CpsA/Psr_CW_biosynth"/>
</dbReference>
<dbReference type="InterPro" id="IPR004474">
    <property type="entry name" value="LytR_CpsA_psr"/>
</dbReference>
<protein>
    <submittedName>
        <fullName evidence="5">LytR family transcriptional attenuator</fullName>
    </submittedName>
</protein>
<feature type="compositionally biased region" description="Acidic residues" evidence="2">
    <location>
        <begin position="270"/>
        <end position="288"/>
    </location>
</feature>
<feature type="compositionally biased region" description="Polar residues" evidence="2">
    <location>
        <begin position="128"/>
        <end position="138"/>
    </location>
</feature>
<gene>
    <name evidence="5" type="ORF">C8C76_1376</name>
</gene>
<proteinExistence type="inferred from homology"/>
<feature type="compositionally biased region" description="Acidic residues" evidence="2">
    <location>
        <begin position="71"/>
        <end position="89"/>
    </location>
</feature>
<dbReference type="PANTHER" id="PTHR33392">
    <property type="entry name" value="POLYISOPRENYL-TEICHOIC ACID--PEPTIDOGLYCAN TEICHOIC ACID TRANSFERASE TAGU"/>
    <property type="match status" value="1"/>
</dbReference>
<feature type="compositionally biased region" description="Acidic residues" evidence="2">
    <location>
        <begin position="50"/>
        <end position="64"/>
    </location>
</feature>
<keyword evidence="3" id="KW-0812">Transmembrane</keyword>
<dbReference type="NCBIfam" id="TIGR00350">
    <property type="entry name" value="lytR_cpsA_psr"/>
    <property type="match status" value="1"/>
</dbReference>
<dbReference type="PANTHER" id="PTHR33392:SF6">
    <property type="entry name" value="POLYISOPRENYL-TEICHOIC ACID--PEPTIDOGLYCAN TEICHOIC ACID TRANSFERASE TAGU"/>
    <property type="match status" value="1"/>
</dbReference>
<feature type="transmembrane region" description="Helical" evidence="3">
    <location>
        <begin position="18"/>
        <end position="38"/>
    </location>
</feature>
<dbReference type="Proteomes" id="UP000244089">
    <property type="component" value="Unassembled WGS sequence"/>
</dbReference>
<accession>A0A2T5RGF0</accession>
<comment type="similarity">
    <text evidence="1">Belongs to the LytR/CpsA/Psr (LCP) family.</text>
</comment>
<keyword evidence="3" id="KW-0472">Membrane</keyword>
<sequence length="564" mass="63218">MAEKNTQDNQKSKKKHKWIGVFLIALLLLFIGLAGYYLERDLEPVPDNQIEENEVMEQSEDSSDGETAVNGEEESQITEETSTIEESTDSAETTETGAETKEVTEKEVTESKDTAASSDIETERNETAAEQSAEVSEQSADKTKSDAPPAVEEDKSMSVDSDQEDIGENYSEAESESDTANITDSEKTSVEEIESDIANGGSDVLDESDEVTQKEEIVQKEEEIKTEIEERETEDNAAEDSSVETKEQTLTGDQSQKTTSKTDNSGQTDIEPESNDTVEDEQAEVTDEPEMKKDIAQESEEQVENEEQLQGEEKQVEGKAEKREEQVKDETQNDFAQELEDPTLLERILSILGLSDSDFNQDLNILFVGLDSEENVAIGSVEADSIMLAKLRPELNQLQVEHIDEDTIYQGQLLRKYHNGDISLAVEEITETEIDYYVYLKYQGFEKVIDELGGVQITLEEELIVPGLGLNLKKGDNLLSGKEALNFVRWSSSGSMARFERQKLLINSVLSKLKSNNILFNVKELYNTIVESYNSIETDINPVLAAEIFNYVRENDELKLEFIE</sequence>